<reference evidence="2" key="1">
    <citation type="submission" date="2015-12" db="EMBL/GenBank/DDBJ databases">
        <title>De novo transcriptome assembly of four potential Pierce s Disease insect vectors from Arizona vineyards.</title>
        <authorList>
            <person name="Tassone E.E."/>
        </authorList>
    </citation>
    <scope>NUCLEOTIDE SEQUENCE</scope>
</reference>
<dbReference type="Pfam" id="PF06585">
    <property type="entry name" value="JHBP"/>
    <property type="match status" value="1"/>
</dbReference>
<dbReference type="EMBL" id="GEDC01012879">
    <property type="protein sequence ID" value="JAS24419.1"/>
    <property type="molecule type" value="Transcribed_RNA"/>
</dbReference>
<dbReference type="InterPro" id="IPR010562">
    <property type="entry name" value="Haemolymph_juvenile_hormone-bd"/>
</dbReference>
<name>A0A1B6DFF8_9HEMI</name>
<dbReference type="PANTHER" id="PTHR11008">
    <property type="entry name" value="PROTEIN TAKEOUT-LIKE PROTEIN"/>
    <property type="match status" value="1"/>
</dbReference>
<sequence length="258" mass="29490">MIKFGIIFLIGNLVIANNINQFHTWLTGQNNFDRLIRYTEYNQGNQDEPLDNATLKYIFEKFSQALPNEIKIPNFKFDGIDGNSIILYVSFSESVIVNITKFIVDQVNLSVFESNVPQSLEVWFTFPSFWVTGYYELDVSAPDFHIYGTGPFNITFNNVTLYSKGNFSTTKRNSLNMTDLSFLININSTNVNLENILGGGESGSDFNNALSDLLPTIINNYQIKISEFVKEYAIPLIDICLRFFSVPDLIMFIKEFAY</sequence>
<dbReference type="SMART" id="SM00700">
    <property type="entry name" value="JHBP"/>
    <property type="match status" value="1"/>
</dbReference>
<feature type="chain" id="PRO_5008581225" evidence="1">
    <location>
        <begin position="17"/>
        <end position="258"/>
    </location>
</feature>
<accession>A0A1B6DFF8</accession>
<keyword evidence="1" id="KW-0732">Signal</keyword>
<protein>
    <submittedName>
        <fullName evidence="2">Uncharacterized protein</fullName>
    </submittedName>
</protein>
<feature type="signal peptide" evidence="1">
    <location>
        <begin position="1"/>
        <end position="16"/>
    </location>
</feature>
<evidence type="ECO:0000256" key="1">
    <source>
        <dbReference type="SAM" id="SignalP"/>
    </source>
</evidence>
<dbReference type="InterPro" id="IPR038606">
    <property type="entry name" value="To_sf"/>
</dbReference>
<gene>
    <name evidence="2" type="ORF">g.5621</name>
</gene>
<dbReference type="PANTHER" id="PTHR11008:SF9">
    <property type="entry name" value="PROTEIN TAKEOUT-LIKE PROTEIN"/>
    <property type="match status" value="1"/>
</dbReference>
<organism evidence="2">
    <name type="scientific">Clastoptera arizonana</name>
    <name type="common">Arizona spittle bug</name>
    <dbReference type="NCBI Taxonomy" id="38151"/>
    <lineage>
        <taxon>Eukaryota</taxon>
        <taxon>Metazoa</taxon>
        <taxon>Ecdysozoa</taxon>
        <taxon>Arthropoda</taxon>
        <taxon>Hexapoda</taxon>
        <taxon>Insecta</taxon>
        <taxon>Pterygota</taxon>
        <taxon>Neoptera</taxon>
        <taxon>Paraneoptera</taxon>
        <taxon>Hemiptera</taxon>
        <taxon>Auchenorrhyncha</taxon>
        <taxon>Cercopoidea</taxon>
        <taxon>Clastopteridae</taxon>
        <taxon>Clastoptera</taxon>
    </lineage>
</organism>
<dbReference type="Gene3D" id="3.15.10.30">
    <property type="entry name" value="Haemolymph juvenile hormone binding protein"/>
    <property type="match status" value="1"/>
</dbReference>
<proteinExistence type="predicted"/>
<evidence type="ECO:0000313" key="2">
    <source>
        <dbReference type="EMBL" id="JAS24419.1"/>
    </source>
</evidence>
<dbReference type="AlphaFoldDB" id="A0A1B6DFF8"/>